<keyword evidence="3" id="KW-1185">Reference proteome</keyword>
<feature type="region of interest" description="Disordered" evidence="1">
    <location>
        <begin position="37"/>
        <end position="76"/>
    </location>
</feature>
<comment type="caution">
    <text evidence="2">The sequence shown here is derived from an EMBL/GenBank/DDBJ whole genome shotgun (WGS) entry which is preliminary data.</text>
</comment>
<dbReference type="FunCoup" id="A0A401GNM9">
    <property type="interactions" value="35"/>
</dbReference>
<dbReference type="InParanoid" id="A0A401GNM9"/>
<reference evidence="2 3" key="1">
    <citation type="journal article" date="2018" name="Sci. Rep.">
        <title>Genome sequence of the cauliflower mushroom Sparassis crispa (Hanabiratake) and its association with beneficial usage.</title>
        <authorList>
            <person name="Kiyama R."/>
            <person name="Furutani Y."/>
            <person name="Kawaguchi K."/>
            <person name="Nakanishi T."/>
        </authorList>
    </citation>
    <scope>NUCLEOTIDE SEQUENCE [LARGE SCALE GENOMIC DNA]</scope>
</reference>
<accession>A0A401GNM9</accession>
<dbReference type="PANTHER" id="PTHR28106:SF1">
    <property type="entry name" value="MITOCHONDRIAL ATPASE COMPLEX SUBUNIT ATP10"/>
    <property type="match status" value="1"/>
</dbReference>
<dbReference type="GeneID" id="38780742"/>
<dbReference type="STRING" id="139825.A0A401GNM9"/>
<dbReference type="OrthoDB" id="17089at2759"/>
<dbReference type="EMBL" id="BFAD01000005">
    <property type="protein sequence ID" value="GBE83825.1"/>
    <property type="molecule type" value="Genomic_DNA"/>
</dbReference>
<proteinExistence type="predicted"/>
<evidence type="ECO:0008006" key="4">
    <source>
        <dbReference type="Google" id="ProtNLM"/>
    </source>
</evidence>
<evidence type="ECO:0000313" key="2">
    <source>
        <dbReference type="EMBL" id="GBE83825.1"/>
    </source>
</evidence>
<gene>
    <name evidence="2" type="ORF">SCP_0508820</name>
</gene>
<dbReference type="InterPro" id="IPR007849">
    <property type="entry name" value="ATP10"/>
</dbReference>
<organism evidence="2 3">
    <name type="scientific">Sparassis crispa</name>
    <dbReference type="NCBI Taxonomy" id="139825"/>
    <lineage>
        <taxon>Eukaryota</taxon>
        <taxon>Fungi</taxon>
        <taxon>Dikarya</taxon>
        <taxon>Basidiomycota</taxon>
        <taxon>Agaricomycotina</taxon>
        <taxon>Agaricomycetes</taxon>
        <taxon>Polyporales</taxon>
        <taxon>Sparassidaceae</taxon>
        <taxon>Sparassis</taxon>
    </lineage>
</organism>
<dbReference type="RefSeq" id="XP_027614738.1">
    <property type="nucleotide sequence ID" value="XM_027758937.1"/>
</dbReference>
<dbReference type="GO" id="GO:0005743">
    <property type="term" value="C:mitochondrial inner membrane"/>
    <property type="evidence" value="ECO:0007669"/>
    <property type="project" value="TreeGrafter"/>
</dbReference>
<evidence type="ECO:0000256" key="1">
    <source>
        <dbReference type="SAM" id="MobiDB-lite"/>
    </source>
</evidence>
<dbReference type="AlphaFoldDB" id="A0A401GNM9"/>
<protein>
    <recommendedName>
        <fullName evidence="4">Mitochondrial ATPase complex subunit ATP10</fullName>
    </recommendedName>
</protein>
<dbReference type="Pfam" id="PF05176">
    <property type="entry name" value="ATP-synt_10"/>
    <property type="match status" value="1"/>
</dbReference>
<sequence length="325" mass="36467">MIIPQIFRPTFSPVLRAGTSSVHQKAPATRFISVSCPRRSAEPPQSIGNAAEAKSTANVEGKGKERATEATGKNEGDEMAFSLPLLQRPLGVRGRPTSLVKTWAQTREELMDQEMRMQKRNHLVKEATKGYFADLNATRRHGGKTWIAPRVMIREDKALYFPDISGTTLDNNTQAHTTHLCTGKVSIIAMLSSKISEIQTANFIDAAHAQYSSHPAYQYIQINLQENLLKSLLVSLFTSGIRKNVPQERWGKYLVSSQNMEYIRDDLGMTNRHVGYVYLVDEKCRIRWAGCADPKPEESEALKVCTNVLLDRHSKQKEELLVPSV</sequence>
<dbReference type="PANTHER" id="PTHR28106">
    <property type="entry name" value="MITOCHONDRIAL ATPASE COMPLEX SUBUNIT ATP10"/>
    <property type="match status" value="1"/>
</dbReference>
<name>A0A401GNM9_9APHY</name>
<feature type="compositionally biased region" description="Basic and acidic residues" evidence="1">
    <location>
        <begin position="61"/>
        <end position="76"/>
    </location>
</feature>
<dbReference type="GO" id="GO:0033615">
    <property type="term" value="P:mitochondrial proton-transporting ATP synthase complex assembly"/>
    <property type="evidence" value="ECO:0007669"/>
    <property type="project" value="TreeGrafter"/>
</dbReference>
<dbReference type="Proteomes" id="UP000287166">
    <property type="component" value="Unassembled WGS sequence"/>
</dbReference>
<evidence type="ECO:0000313" key="3">
    <source>
        <dbReference type="Proteomes" id="UP000287166"/>
    </source>
</evidence>